<dbReference type="EMBL" id="SRLO01007205">
    <property type="protein sequence ID" value="TNN28182.1"/>
    <property type="molecule type" value="Genomic_DNA"/>
</dbReference>
<dbReference type="AlphaFoldDB" id="A0A4Z2EIK2"/>
<evidence type="ECO:0000313" key="2">
    <source>
        <dbReference type="Proteomes" id="UP000314294"/>
    </source>
</evidence>
<sequence>MALHLCWIRSSTTASGTPAPADPPSSSTPFFSSEHTFLWRRSKLPSSVRAAWIWAYRCSAMGFSATLWRESSTRDVSLSSESAALTSCRNSDPGATPPPSAPFLSAVSTNPLTASANAAPFRSLSSCTRLVSLFLWLTRPPSAWPTADSRLMTLSARRWAHGWSGGGAGLAACMASCSSSTLLRDSESSSRNGG</sequence>
<name>A0A4Z2EIK2_9TELE</name>
<keyword evidence="2" id="KW-1185">Reference proteome</keyword>
<reference evidence="1 2" key="1">
    <citation type="submission" date="2019-03" db="EMBL/GenBank/DDBJ databases">
        <title>First draft genome of Liparis tanakae, snailfish: a comprehensive survey of snailfish specific genes.</title>
        <authorList>
            <person name="Kim W."/>
            <person name="Song I."/>
            <person name="Jeong J.-H."/>
            <person name="Kim D."/>
            <person name="Kim S."/>
            <person name="Ryu S."/>
            <person name="Song J.Y."/>
            <person name="Lee S.K."/>
        </authorList>
    </citation>
    <scope>NUCLEOTIDE SEQUENCE [LARGE SCALE GENOMIC DNA]</scope>
    <source>
        <tissue evidence="1">Muscle</tissue>
    </source>
</reference>
<comment type="caution">
    <text evidence="1">The sequence shown here is derived from an EMBL/GenBank/DDBJ whole genome shotgun (WGS) entry which is preliminary data.</text>
</comment>
<protein>
    <submittedName>
        <fullName evidence="1">Uncharacterized protein</fullName>
    </submittedName>
</protein>
<gene>
    <name evidence="1" type="ORF">EYF80_061670</name>
</gene>
<organism evidence="1 2">
    <name type="scientific">Liparis tanakae</name>
    <name type="common">Tanaka's snailfish</name>
    <dbReference type="NCBI Taxonomy" id="230148"/>
    <lineage>
        <taxon>Eukaryota</taxon>
        <taxon>Metazoa</taxon>
        <taxon>Chordata</taxon>
        <taxon>Craniata</taxon>
        <taxon>Vertebrata</taxon>
        <taxon>Euteleostomi</taxon>
        <taxon>Actinopterygii</taxon>
        <taxon>Neopterygii</taxon>
        <taxon>Teleostei</taxon>
        <taxon>Neoteleostei</taxon>
        <taxon>Acanthomorphata</taxon>
        <taxon>Eupercaria</taxon>
        <taxon>Perciformes</taxon>
        <taxon>Cottioidei</taxon>
        <taxon>Cottales</taxon>
        <taxon>Liparidae</taxon>
        <taxon>Liparis</taxon>
    </lineage>
</organism>
<evidence type="ECO:0000313" key="1">
    <source>
        <dbReference type="EMBL" id="TNN28182.1"/>
    </source>
</evidence>
<dbReference type="Proteomes" id="UP000314294">
    <property type="component" value="Unassembled WGS sequence"/>
</dbReference>
<accession>A0A4Z2EIK2</accession>
<proteinExistence type="predicted"/>